<accession>A0AAW6RLT9</accession>
<evidence type="ECO:0000313" key="2">
    <source>
        <dbReference type="Proteomes" id="UP001237156"/>
    </source>
</evidence>
<gene>
    <name evidence="1" type="ORF">QB898_05820</name>
</gene>
<sequence length="139" mass="15071">MAHHNLPVRISHWSAPVLGAQTVQRPGAVRTVIWPARGLEDMRIPGHVPGYVHDRVMSKTGPTAPEVPFANGRVWLLRLTDGYKAWEGWSNAQGWYRAEGLEAGVEYVAVGIDPERHYKATGAGPVRAKASVEGTGGTP</sequence>
<dbReference type="RefSeq" id="WP_279524176.1">
    <property type="nucleotide sequence ID" value="NZ_JARVII010000009.1"/>
</dbReference>
<name>A0AAW6RLT9_9BURK</name>
<proteinExistence type="predicted"/>
<keyword evidence="2" id="KW-1185">Reference proteome</keyword>
<evidence type="ECO:0000313" key="1">
    <source>
        <dbReference type="EMBL" id="MDG9699243.1"/>
    </source>
</evidence>
<organism evidence="1 2">
    <name type="scientific">Ottowia cancrivicina</name>
    <dbReference type="NCBI Taxonomy" id="3040346"/>
    <lineage>
        <taxon>Bacteria</taxon>
        <taxon>Pseudomonadati</taxon>
        <taxon>Pseudomonadota</taxon>
        <taxon>Betaproteobacteria</taxon>
        <taxon>Burkholderiales</taxon>
        <taxon>Comamonadaceae</taxon>
        <taxon>Ottowia</taxon>
    </lineage>
</organism>
<dbReference type="AlphaFoldDB" id="A0AAW6RLT9"/>
<reference evidence="1 2" key="1">
    <citation type="submission" date="2023-04" db="EMBL/GenBank/DDBJ databases">
        <title>Ottowia paracancer sp. nov., isolated from human stomach.</title>
        <authorList>
            <person name="Song Y."/>
        </authorList>
    </citation>
    <scope>NUCLEOTIDE SEQUENCE [LARGE SCALE GENOMIC DNA]</scope>
    <source>
        <strain evidence="1 2">10c7w1</strain>
    </source>
</reference>
<dbReference type="EMBL" id="JARVII010000009">
    <property type="protein sequence ID" value="MDG9699243.1"/>
    <property type="molecule type" value="Genomic_DNA"/>
</dbReference>
<comment type="caution">
    <text evidence="1">The sequence shown here is derived from an EMBL/GenBank/DDBJ whole genome shotgun (WGS) entry which is preliminary data.</text>
</comment>
<dbReference type="Proteomes" id="UP001237156">
    <property type="component" value="Unassembled WGS sequence"/>
</dbReference>
<protein>
    <submittedName>
        <fullName evidence="1">Uncharacterized protein</fullName>
    </submittedName>
</protein>